<dbReference type="Proteomes" id="UP001519287">
    <property type="component" value="Unassembled WGS sequence"/>
</dbReference>
<dbReference type="CDD" id="cd04465">
    <property type="entry name" value="S1_RPS1_repeat_ec2_hs2"/>
    <property type="match status" value="1"/>
</dbReference>
<proteinExistence type="inferred from homology"/>
<dbReference type="InterPro" id="IPR003029">
    <property type="entry name" value="S1_domain"/>
</dbReference>
<dbReference type="GO" id="GO:0005840">
    <property type="term" value="C:ribosome"/>
    <property type="evidence" value="ECO:0007669"/>
    <property type="project" value="UniProtKB-KW"/>
</dbReference>
<evidence type="ECO:0000256" key="3">
    <source>
        <dbReference type="ARBA" id="ARBA00023274"/>
    </source>
</evidence>
<comment type="caution">
    <text evidence="6">The sequence shown here is derived from an EMBL/GenBank/DDBJ whole genome shotgun (WGS) entry which is preliminary data.</text>
</comment>
<gene>
    <name evidence="6" type="ORF">J2Z66_000507</name>
</gene>
<feature type="domain" description="S1 motif" evidence="5">
    <location>
        <begin position="323"/>
        <end position="392"/>
    </location>
</feature>
<dbReference type="PRINTS" id="PR00681">
    <property type="entry name" value="RIBOSOMALS1"/>
</dbReference>
<feature type="region of interest" description="Disordered" evidence="4">
    <location>
        <begin position="1"/>
        <end position="53"/>
    </location>
</feature>
<dbReference type="PANTHER" id="PTHR10724:SF7">
    <property type="entry name" value="SMALL RIBOSOMAL SUBUNIT PROTEIN BS1C"/>
    <property type="match status" value="1"/>
</dbReference>
<dbReference type="PROSITE" id="PS50126">
    <property type="entry name" value="S1"/>
    <property type="match status" value="4"/>
</dbReference>
<evidence type="ECO:0000256" key="2">
    <source>
        <dbReference type="ARBA" id="ARBA00022980"/>
    </source>
</evidence>
<keyword evidence="2 6" id="KW-0689">Ribosomal protein</keyword>
<comment type="similarity">
    <text evidence="1">Belongs to the bacterial ribosomal protein bS1 family.</text>
</comment>
<feature type="compositionally biased region" description="Low complexity" evidence="4">
    <location>
        <begin position="27"/>
        <end position="53"/>
    </location>
</feature>
<dbReference type="InterPro" id="IPR050437">
    <property type="entry name" value="Ribos_protein_bS1-like"/>
</dbReference>
<sequence>MSEEVNVQNNEEEVKANGETPEVEANETQASEATEAPAAEEAPEVEVSQSEAEQAMSNVAKLKKGDSVKGKIVKVDEDQVFVDIGYKYDGVIPVRELSSVQLDNAAQAVEVGQEVELKVVTIDDGKEKLVLSKRIVDSEKAWDSLQAQLESSEILEAVVAEVVKGGLVVDVGVRGFVPASMVERHFVEDFSDYKGRTLRLRVKEIDREKNKVILSQKDVLDEEFEAGKKKIIEGLQVGQVLDGTVQRLTQFGAFVDIGGIDGLVHISEMAWHHVEQPSEVVKEGDQVKVQVLKVDPANDKISLSIKATLEGPWDKVDREFAAGSIVTGTVKRLAAFGAFVEIAPGVEGLVHISQIAHRHIATPHEALQEGQEVQAKILEINTAEKRVSLSIKETEEAPEAPVKQERERPARGSGGGGGSSANHQKEIAGNENVSLTNQGLSFTLAERFGDKLSKFKK</sequence>
<feature type="domain" description="S1 motif" evidence="5">
    <location>
        <begin position="238"/>
        <end position="306"/>
    </location>
</feature>
<evidence type="ECO:0000313" key="7">
    <source>
        <dbReference type="Proteomes" id="UP001519287"/>
    </source>
</evidence>
<feature type="domain" description="S1 motif" evidence="5">
    <location>
        <begin position="152"/>
        <end position="217"/>
    </location>
</feature>
<dbReference type="InterPro" id="IPR035104">
    <property type="entry name" value="Ribosomal_protein_S1-like"/>
</dbReference>
<keyword evidence="3" id="KW-0687">Ribonucleoprotein</keyword>
<evidence type="ECO:0000313" key="6">
    <source>
        <dbReference type="EMBL" id="MBP1988912.1"/>
    </source>
</evidence>
<dbReference type="EMBL" id="JAGGLB010000002">
    <property type="protein sequence ID" value="MBP1988912.1"/>
    <property type="molecule type" value="Genomic_DNA"/>
</dbReference>
<feature type="domain" description="S1 motif" evidence="5">
    <location>
        <begin position="65"/>
        <end position="134"/>
    </location>
</feature>
<dbReference type="PANTHER" id="PTHR10724">
    <property type="entry name" value="30S RIBOSOMAL PROTEIN S1"/>
    <property type="match status" value="1"/>
</dbReference>
<feature type="region of interest" description="Disordered" evidence="4">
    <location>
        <begin position="389"/>
        <end position="433"/>
    </location>
</feature>
<dbReference type="Pfam" id="PF00575">
    <property type="entry name" value="S1"/>
    <property type="match status" value="4"/>
</dbReference>
<dbReference type="SUPFAM" id="SSF50249">
    <property type="entry name" value="Nucleic acid-binding proteins"/>
    <property type="match status" value="4"/>
</dbReference>
<dbReference type="SMART" id="SM00316">
    <property type="entry name" value="S1"/>
    <property type="match status" value="4"/>
</dbReference>
<dbReference type="CDD" id="cd05688">
    <property type="entry name" value="S1_RPS1_repeat_ec3"/>
    <property type="match status" value="1"/>
</dbReference>
<dbReference type="NCBIfam" id="NF005208">
    <property type="entry name" value="PRK06676.1"/>
    <property type="match status" value="1"/>
</dbReference>
<accession>A0ABS4IMX1</accession>
<dbReference type="CDD" id="cd05687">
    <property type="entry name" value="S1_RPS1_repeat_ec1_hs1"/>
    <property type="match status" value="1"/>
</dbReference>
<reference evidence="6 7" key="1">
    <citation type="submission" date="2021-03" db="EMBL/GenBank/DDBJ databases">
        <title>Genomic Encyclopedia of Type Strains, Phase IV (KMG-IV): sequencing the most valuable type-strain genomes for metagenomic binning, comparative biology and taxonomic classification.</title>
        <authorList>
            <person name="Goeker M."/>
        </authorList>
    </citation>
    <scope>NUCLEOTIDE SEQUENCE [LARGE SCALE GENOMIC DNA]</scope>
    <source>
        <strain evidence="6 7">DSM 26048</strain>
    </source>
</reference>
<evidence type="ECO:0000256" key="4">
    <source>
        <dbReference type="SAM" id="MobiDB-lite"/>
    </source>
</evidence>
<evidence type="ECO:0000256" key="1">
    <source>
        <dbReference type="ARBA" id="ARBA00006767"/>
    </source>
</evidence>
<keyword evidence="7" id="KW-1185">Reference proteome</keyword>
<dbReference type="Gene3D" id="2.40.50.140">
    <property type="entry name" value="Nucleic acid-binding proteins"/>
    <property type="match status" value="4"/>
</dbReference>
<organism evidence="6 7">
    <name type="scientific">Paenibacillus eucommiae</name>
    <dbReference type="NCBI Taxonomy" id="1355755"/>
    <lineage>
        <taxon>Bacteria</taxon>
        <taxon>Bacillati</taxon>
        <taxon>Bacillota</taxon>
        <taxon>Bacilli</taxon>
        <taxon>Bacillales</taxon>
        <taxon>Paenibacillaceae</taxon>
        <taxon>Paenibacillus</taxon>
    </lineage>
</organism>
<dbReference type="InterPro" id="IPR012340">
    <property type="entry name" value="NA-bd_OB-fold"/>
</dbReference>
<name>A0ABS4IMX1_9BACL</name>
<evidence type="ECO:0000259" key="5">
    <source>
        <dbReference type="PROSITE" id="PS50126"/>
    </source>
</evidence>
<protein>
    <submittedName>
        <fullName evidence="6">Small subunit ribosomal protein S1</fullName>
    </submittedName>
</protein>